<dbReference type="EMBL" id="BJXX01000057">
    <property type="protein sequence ID" value="GEN33881.1"/>
    <property type="molecule type" value="Genomic_DNA"/>
</dbReference>
<sequence>MYPLEEVLTWEAEMDDSLRQERQILAAYQWMKMDLADRRAVLLQEDAIDVFALDQVDQAIVRVEKLILERNVIIGEKEQAVRNMYRQWRELLQNQQ</sequence>
<evidence type="ECO:0000313" key="1">
    <source>
        <dbReference type="EMBL" id="GEN33881.1"/>
    </source>
</evidence>
<accession>A0A511V6V9</accession>
<gene>
    <name evidence="1" type="ORF">ADA01nite_13410</name>
</gene>
<protein>
    <submittedName>
        <fullName evidence="1">Uncharacterized protein</fullName>
    </submittedName>
</protein>
<dbReference type="OrthoDB" id="2679755at2"/>
<reference evidence="1 2" key="1">
    <citation type="submission" date="2019-07" db="EMBL/GenBank/DDBJ databases">
        <title>Whole genome shotgun sequence of Aneurinibacillus danicus NBRC 102444.</title>
        <authorList>
            <person name="Hosoyama A."/>
            <person name="Uohara A."/>
            <person name="Ohji S."/>
            <person name="Ichikawa N."/>
        </authorList>
    </citation>
    <scope>NUCLEOTIDE SEQUENCE [LARGE SCALE GENOMIC DNA]</scope>
    <source>
        <strain evidence="1 2">NBRC 102444</strain>
    </source>
</reference>
<dbReference type="RefSeq" id="WP_146809178.1">
    <property type="nucleotide sequence ID" value="NZ_BJXX01000057.1"/>
</dbReference>
<evidence type="ECO:0000313" key="2">
    <source>
        <dbReference type="Proteomes" id="UP000321157"/>
    </source>
</evidence>
<comment type="caution">
    <text evidence="1">The sequence shown here is derived from an EMBL/GenBank/DDBJ whole genome shotgun (WGS) entry which is preliminary data.</text>
</comment>
<organism evidence="1 2">
    <name type="scientific">Aneurinibacillus danicus</name>
    <dbReference type="NCBI Taxonomy" id="267746"/>
    <lineage>
        <taxon>Bacteria</taxon>
        <taxon>Bacillati</taxon>
        <taxon>Bacillota</taxon>
        <taxon>Bacilli</taxon>
        <taxon>Bacillales</taxon>
        <taxon>Paenibacillaceae</taxon>
        <taxon>Aneurinibacillus group</taxon>
        <taxon>Aneurinibacillus</taxon>
    </lineage>
</organism>
<dbReference type="AlphaFoldDB" id="A0A511V6V9"/>
<dbReference type="Proteomes" id="UP000321157">
    <property type="component" value="Unassembled WGS sequence"/>
</dbReference>
<proteinExistence type="predicted"/>
<name>A0A511V6V9_9BACL</name>
<keyword evidence="2" id="KW-1185">Reference proteome</keyword>